<keyword evidence="2" id="KW-1185">Reference proteome</keyword>
<accession>R1IDE9</accession>
<dbReference type="Proteomes" id="UP000014139">
    <property type="component" value="Unassembled WGS sequence"/>
</dbReference>
<dbReference type="AlphaFoldDB" id="R1IDE9"/>
<feature type="non-terminal residue" evidence="1">
    <location>
        <position position="1"/>
    </location>
</feature>
<evidence type="ECO:0000313" key="2">
    <source>
        <dbReference type="Proteomes" id="UP000014139"/>
    </source>
</evidence>
<name>R1IDE9_9PSEU</name>
<dbReference type="EMBL" id="AOUO01000006">
    <property type="protein sequence ID" value="EOD70511.1"/>
    <property type="molecule type" value="Genomic_DNA"/>
</dbReference>
<sequence>DAALAGARAAAAGPVRPRQVLCLDQEVLDRDVPPATATGVRRLTKLLGAETALLGLDFLVGGEDWWFAGLTAVPALRPGGDLLVNRLLHALETP</sequence>
<evidence type="ECO:0000313" key="1">
    <source>
        <dbReference type="EMBL" id="EOD70511.1"/>
    </source>
</evidence>
<reference evidence="1 2" key="1">
    <citation type="submission" date="2013-02" db="EMBL/GenBank/DDBJ databases">
        <title>Draft genome sequence of Amycolatopsis vancoresmycina strain DSM 44592T.</title>
        <authorList>
            <person name="Kumar S."/>
            <person name="Kaur N."/>
            <person name="Kaur C."/>
            <person name="Raghava G.P.S."/>
            <person name="Mayilraj S."/>
        </authorList>
    </citation>
    <scope>NUCLEOTIDE SEQUENCE [LARGE SCALE GENOMIC DNA]</scope>
    <source>
        <strain evidence="1 2">DSM 44592</strain>
    </source>
</reference>
<dbReference type="eggNOG" id="ENOG5031NA4">
    <property type="taxonomic scope" value="Bacteria"/>
</dbReference>
<dbReference type="RefSeq" id="WP_003054385.1">
    <property type="nucleotide sequence ID" value="NZ_AOUO01000006.1"/>
</dbReference>
<gene>
    <name evidence="1" type="ORF">H480_00400</name>
</gene>
<protein>
    <submittedName>
        <fullName evidence="1">Uncharacterized protein</fullName>
    </submittedName>
</protein>
<dbReference type="PATRIC" id="fig|1292037.4.peg.76"/>
<organism evidence="1 2">
    <name type="scientific">Amycolatopsis vancoresmycina DSM 44592</name>
    <dbReference type="NCBI Taxonomy" id="1292037"/>
    <lineage>
        <taxon>Bacteria</taxon>
        <taxon>Bacillati</taxon>
        <taxon>Actinomycetota</taxon>
        <taxon>Actinomycetes</taxon>
        <taxon>Pseudonocardiales</taxon>
        <taxon>Pseudonocardiaceae</taxon>
        <taxon>Amycolatopsis</taxon>
    </lineage>
</organism>
<proteinExistence type="predicted"/>
<comment type="caution">
    <text evidence="1">The sequence shown here is derived from an EMBL/GenBank/DDBJ whole genome shotgun (WGS) entry which is preliminary data.</text>
</comment>